<dbReference type="SUPFAM" id="SSF55961">
    <property type="entry name" value="Bet v1-like"/>
    <property type="match status" value="1"/>
</dbReference>
<dbReference type="AlphaFoldDB" id="A0AAE9XQ69"/>
<dbReference type="Pfam" id="PF08327">
    <property type="entry name" value="AHSA1"/>
    <property type="match status" value="1"/>
</dbReference>
<protein>
    <submittedName>
        <fullName evidence="3">SRPBCC domain-containing protein</fullName>
    </submittedName>
</protein>
<reference evidence="3" key="1">
    <citation type="submission" date="2023-01" db="EMBL/GenBank/DDBJ databases">
        <title>The genome sequence of Kordiimonadaceae bacterium 6D33.</title>
        <authorList>
            <person name="Liu Y."/>
        </authorList>
    </citation>
    <scope>NUCLEOTIDE SEQUENCE</scope>
    <source>
        <strain evidence="3">6D33</strain>
    </source>
</reference>
<evidence type="ECO:0000313" key="3">
    <source>
        <dbReference type="EMBL" id="WCL55167.1"/>
    </source>
</evidence>
<keyword evidence="4" id="KW-1185">Reference proteome</keyword>
<dbReference type="KEGG" id="gso:PH603_05265"/>
<dbReference type="EMBL" id="CP116805">
    <property type="protein sequence ID" value="WCL55167.1"/>
    <property type="molecule type" value="Genomic_DNA"/>
</dbReference>
<name>A0AAE9XQ69_9PROT</name>
<dbReference type="RefSeq" id="WP_289504939.1">
    <property type="nucleotide sequence ID" value="NZ_CP116805.1"/>
</dbReference>
<evidence type="ECO:0000259" key="2">
    <source>
        <dbReference type="Pfam" id="PF08327"/>
    </source>
</evidence>
<sequence length="147" mass="16587">MQDIVRKIRIEAPVEIVWRYLVDAEKLQRWLMRLEGEIAPGRSFQLIYDGPTPDGTTCFVHPCTVTEMTPPTRLAMTWTYSGLQNVDTLVSFDLKADGDATELTLTHAGWDKVPEAVRAAQHADYDGGWAEGLEDLVRQVAADRRKN</sequence>
<comment type="similarity">
    <text evidence="1">Belongs to the AHA1 family.</text>
</comment>
<accession>A0AAE9XQ69</accession>
<dbReference type="Proteomes" id="UP001217500">
    <property type="component" value="Chromosome"/>
</dbReference>
<proteinExistence type="inferred from homology"/>
<feature type="domain" description="Activator of Hsp90 ATPase homologue 1/2-like C-terminal" evidence="2">
    <location>
        <begin position="12"/>
        <end position="137"/>
    </location>
</feature>
<gene>
    <name evidence="3" type="ORF">PH603_05265</name>
</gene>
<evidence type="ECO:0000256" key="1">
    <source>
        <dbReference type="ARBA" id="ARBA00006817"/>
    </source>
</evidence>
<organism evidence="3 4">
    <name type="scientific">Gimibacter soli</name>
    <dbReference type="NCBI Taxonomy" id="3024400"/>
    <lineage>
        <taxon>Bacteria</taxon>
        <taxon>Pseudomonadati</taxon>
        <taxon>Pseudomonadota</taxon>
        <taxon>Alphaproteobacteria</taxon>
        <taxon>Kordiimonadales</taxon>
        <taxon>Temperatibacteraceae</taxon>
        <taxon>Gimibacter</taxon>
    </lineage>
</organism>
<dbReference type="Gene3D" id="3.30.530.20">
    <property type="match status" value="1"/>
</dbReference>
<dbReference type="InterPro" id="IPR013538">
    <property type="entry name" value="ASHA1/2-like_C"/>
</dbReference>
<evidence type="ECO:0000313" key="4">
    <source>
        <dbReference type="Proteomes" id="UP001217500"/>
    </source>
</evidence>
<dbReference type="InterPro" id="IPR023393">
    <property type="entry name" value="START-like_dom_sf"/>
</dbReference>